<dbReference type="Gene3D" id="1.10.418.10">
    <property type="entry name" value="Calponin-like domain"/>
    <property type="match status" value="1"/>
</dbReference>
<dbReference type="GO" id="GO:0051493">
    <property type="term" value="P:regulation of cytoskeleton organization"/>
    <property type="evidence" value="ECO:0007669"/>
    <property type="project" value="TreeGrafter"/>
</dbReference>
<organism evidence="6 7">
    <name type="scientific">Notothenia coriiceps</name>
    <name type="common">black rockcod</name>
    <dbReference type="NCBI Taxonomy" id="8208"/>
    <lineage>
        <taxon>Eukaryota</taxon>
        <taxon>Metazoa</taxon>
        <taxon>Chordata</taxon>
        <taxon>Craniata</taxon>
        <taxon>Vertebrata</taxon>
        <taxon>Euteleostomi</taxon>
        <taxon>Actinopterygii</taxon>
        <taxon>Neopterygii</taxon>
        <taxon>Teleostei</taxon>
        <taxon>Neoteleostei</taxon>
        <taxon>Acanthomorphata</taxon>
        <taxon>Eupercaria</taxon>
        <taxon>Perciformes</taxon>
        <taxon>Notothenioidei</taxon>
        <taxon>Nototheniidae</taxon>
        <taxon>Notothenia</taxon>
    </lineage>
</organism>
<protein>
    <recommendedName>
        <fullName evidence="4">Spermatogenesis-associated protein 4</fullName>
    </recommendedName>
</protein>
<dbReference type="AlphaFoldDB" id="A0A6I9NWV5"/>
<reference evidence="7" key="1">
    <citation type="submission" date="2025-08" db="UniProtKB">
        <authorList>
            <consortium name="RefSeq"/>
        </authorList>
    </citation>
    <scope>IDENTIFICATION</scope>
    <source>
        <tissue evidence="7">Muscle</tissue>
    </source>
</reference>
<name>A0A6I9NWV5_9TELE</name>
<evidence type="ECO:0000256" key="1">
    <source>
        <dbReference type="ARBA" id="ARBA00004123"/>
    </source>
</evidence>
<dbReference type="GO" id="GO:0005930">
    <property type="term" value="C:axoneme"/>
    <property type="evidence" value="ECO:0007669"/>
    <property type="project" value="TreeGrafter"/>
</dbReference>
<keyword evidence="6" id="KW-1185">Reference proteome</keyword>
<dbReference type="GeneID" id="104953721"/>
<dbReference type="RefSeq" id="XP_010779001.1">
    <property type="nucleotide sequence ID" value="XM_010780699.1"/>
</dbReference>
<dbReference type="PANTHER" id="PTHR12509">
    <property type="entry name" value="SPERMATOGENESIS-ASSOCIATED 4-RELATED"/>
    <property type="match status" value="1"/>
</dbReference>
<evidence type="ECO:0000259" key="5">
    <source>
        <dbReference type="PROSITE" id="PS50021"/>
    </source>
</evidence>
<evidence type="ECO:0000313" key="7">
    <source>
        <dbReference type="RefSeq" id="XP_010779001.1"/>
    </source>
</evidence>
<dbReference type="OrthoDB" id="62528at2759"/>
<dbReference type="PROSITE" id="PS50021">
    <property type="entry name" value="CH"/>
    <property type="match status" value="1"/>
</dbReference>
<evidence type="ECO:0000256" key="4">
    <source>
        <dbReference type="ARBA" id="ARBA00071322"/>
    </source>
</evidence>
<proteinExistence type="predicted"/>
<comment type="function">
    <text evidence="3">May play a role in apoptosis regulation.</text>
</comment>
<dbReference type="FunFam" id="1.10.418.10:FF:000061">
    <property type="entry name" value="Spermatogenesis associated 4"/>
    <property type="match status" value="1"/>
</dbReference>
<dbReference type="InterPro" id="IPR010441">
    <property type="entry name" value="CH_2"/>
</dbReference>
<comment type="subcellular location">
    <subcellularLocation>
        <location evidence="1">Nucleus</location>
    </subcellularLocation>
</comment>
<gene>
    <name evidence="7" type="primary">spata4</name>
</gene>
<dbReference type="GO" id="GO:0008017">
    <property type="term" value="F:microtubule binding"/>
    <property type="evidence" value="ECO:0007669"/>
    <property type="project" value="TreeGrafter"/>
</dbReference>
<keyword evidence="2" id="KW-0539">Nucleus</keyword>
<dbReference type="Proteomes" id="UP000504611">
    <property type="component" value="Unplaced"/>
</dbReference>
<dbReference type="InterPro" id="IPR036872">
    <property type="entry name" value="CH_dom_sf"/>
</dbReference>
<sequence>MFDRAWSIMFYPQSHRKAGMPREVLKWLQSLELSVYLKNVRRDFSNGFLVAEILSRYYPQEFPAHAYDNGTSLASKQRNWRQIERSLQKQNLHLMKDLIDRSIHCKPGAAELLVQEVYTLLTNQSIRGVQGPQSDFTDEEYQELLPAVARSTASRAIKNNLRITEIMAEPDISTNQRKTEAILQRHLEHKAAERVNNPGRFKGRANLDRLASRNLVPSGRRDECFAKSGGTTSKLCSSSTCRGAAVSFKEIKVHQPVRHSLINN</sequence>
<feature type="domain" description="Calponin-homology (CH)" evidence="5">
    <location>
        <begin position="18"/>
        <end position="125"/>
    </location>
</feature>
<dbReference type="InterPro" id="IPR052111">
    <property type="entry name" value="Spermatogenesis_Ciliary_MAP"/>
</dbReference>
<dbReference type="KEGG" id="ncc:104953721"/>
<accession>A0A6I9NWV5</accession>
<evidence type="ECO:0000256" key="3">
    <source>
        <dbReference type="ARBA" id="ARBA00058372"/>
    </source>
</evidence>
<dbReference type="PANTHER" id="PTHR12509:SF8">
    <property type="entry name" value="SPERMATOGENESIS-ASSOCIATED PROTEIN 4"/>
    <property type="match status" value="1"/>
</dbReference>
<evidence type="ECO:0000313" key="6">
    <source>
        <dbReference type="Proteomes" id="UP000504611"/>
    </source>
</evidence>
<dbReference type="CTD" id="132851"/>
<dbReference type="GO" id="GO:0005634">
    <property type="term" value="C:nucleus"/>
    <property type="evidence" value="ECO:0007669"/>
    <property type="project" value="UniProtKB-SubCell"/>
</dbReference>
<dbReference type="InterPro" id="IPR001715">
    <property type="entry name" value="CH_dom"/>
</dbReference>
<dbReference type="Pfam" id="PF06294">
    <property type="entry name" value="CH_2"/>
    <property type="match status" value="1"/>
</dbReference>
<evidence type="ECO:0000256" key="2">
    <source>
        <dbReference type="ARBA" id="ARBA00023242"/>
    </source>
</evidence>